<keyword evidence="3" id="KW-0547">Nucleotide-binding</keyword>
<dbReference type="InterPro" id="IPR029047">
    <property type="entry name" value="HSP70_peptide-bd_sf"/>
</dbReference>
<dbReference type="InterPro" id="IPR043129">
    <property type="entry name" value="ATPase_NBD"/>
</dbReference>
<dbReference type="PANTHER" id="PTHR19375">
    <property type="entry name" value="HEAT SHOCK PROTEIN 70KDA"/>
    <property type="match status" value="1"/>
</dbReference>
<evidence type="ECO:0000256" key="4">
    <source>
        <dbReference type="ARBA" id="ARBA00022840"/>
    </source>
</evidence>
<dbReference type="GO" id="GO:0005788">
    <property type="term" value="C:endoplasmic reticulum lumen"/>
    <property type="evidence" value="ECO:0007669"/>
    <property type="project" value="UniProtKB-SubCell"/>
</dbReference>
<name>A0A5N6R2W8_9ROSI</name>
<evidence type="ECO:0000256" key="1">
    <source>
        <dbReference type="ARBA" id="ARBA00004319"/>
    </source>
</evidence>
<dbReference type="Proteomes" id="UP000327013">
    <property type="component" value="Chromosome 5"/>
</dbReference>
<comment type="similarity">
    <text evidence="2">Belongs to the heat shock protein 70 family.</text>
</comment>
<dbReference type="SUPFAM" id="SSF100920">
    <property type="entry name" value="Heat shock protein 70kD (HSP70), peptide-binding domain"/>
    <property type="match status" value="1"/>
</dbReference>
<dbReference type="SUPFAM" id="SSF53067">
    <property type="entry name" value="Actin-like ATPase domain"/>
    <property type="match status" value="1"/>
</dbReference>
<keyword evidence="4" id="KW-0067">ATP-binding</keyword>
<dbReference type="EMBL" id="CM017325">
    <property type="protein sequence ID" value="KAE8055289.1"/>
    <property type="molecule type" value="Genomic_DNA"/>
</dbReference>
<dbReference type="FunFam" id="3.30.30.30:FF:000005">
    <property type="entry name" value="Heat shock protein ssb1"/>
    <property type="match status" value="1"/>
</dbReference>
<sequence>MKLVPYKIMNKDGEPYIQVKIEDGETKVLSPKEISAMVLTKMKETAEAFLGKKIKDVVLTVPDVFPTPSAPLTLGIETVGGVMAKLIPRTCIILAKKSRVFTTYQDEQTFVSI</sequence>
<dbReference type="OrthoDB" id="2401965at2759"/>
<dbReference type="AlphaFoldDB" id="A0A5N6R2W8"/>
<evidence type="ECO:0000313" key="5">
    <source>
        <dbReference type="EMBL" id="KAE8055289.1"/>
    </source>
</evidence>
<reference evidence="5 6" key="1">
    <citation type="submission" date="2019-06" db="EMBL/GenBank/DDBJ databases">
        <title>A chromosomal-level reference genome of Carpinus fangiana (Coryloideae, Betulaceae).</title>
        <authorList>
            <person name="Yang X."/>
            <person name="Wang Z."/>
            <person name="Zhang L."/>
            <person name="Hao G."/>
            <person name="Liu J."/>
            <person name="Yang Y."/>
        </authorList>
    </citation>
    <scope>NUCLEOTIDE SEQUENCE [LARGE SCALE GENOMIC DNA]</scope>
    <source>
        <strain evidence="5">Cfa_2016G</strain>
        <tissue evidence="5">Leaf</tissue>
    </source>
</reference>
<dbReference type="FunFam" id="3.30.420.40:FF:000028">
    <property type="entry name" value="heat shock 70 kDa protein-like"/>
    <property type="match status" value="1"/>
</dbReference>
<dbReference type="GO" id="GO:0005524">
    <property type="term" value="F:ATP binding"/>
    <property type="evidence" value="ECO:0007669"/>
    <property type="project" value="UniProtKB-KW"/>
</dbReference>
<organism evidence="5 6">
    <name type="scientific">Carpinus fangiana</name>
    <dbReference type="NCBI Taxonomy" id="176857"/>
    <lineage>
        <taxon>Eukaryota</taxon>
        <taxon>Viridiplantae</taxon>
        <taxon>Streptophyta</taxon>
        <taxon>Embryophyta</taxon>
        <taxon>Tracheophyta</taxon>
        <taxon>Spermatophyta</taxon>
        <taxon>Magnoliopsida</taxon>
        <taxon>eudicotyledons</taxon>
        <taxon>Gunneridae</taxon>
        <taxon>Pentapetalae</taxon>
        <taxon>rosids</taxon>
        <taxon>fabids</taxon>
        <taxon>Fagales</taxon>
        <taxon>Betulaceae</taxon>
        <taxon>Carpinus</taxon>
    </lineage>
</organism>
<dbReference type="Pfam" id="PF00012">
    <property type="entry name" value="HSP70"/>
    <property type="match status" value="2"/>
</dbReference>
<dbReference type="Gene3D" id="3.30.420.40">
    <property type="match status" value="1"/>
</dbReference>
<dbReference type="GO" id="GO:0140662">
    <property type="term" value="F:ATP-dependent protein folding chaperone"/>
    <property type="evidence" value="ECO:0007669"/>
    <property type="project" value="InterPro"/>
</dbReference>
<gene>
    <name evidence="5" type="ORF">FH972_012140</name>
</gene>
<evidence type="ECO:0000313" key="6">
    <source>
        <dbReference type="Proteomes" id="UP000327013"/>
    </source>
</evidence>
<keyword evidence="6" id="KW-1185">Reference proteome</keyword>
<dbReference type="InterPro" id="IPR013126">
    <property type="entry name" value="Hsp_70_fam"/>
</dbReference>
<comment type="subcellular location">
    <subcellularLocation>
        <location evidence="1">Endoplasmic reticulum lumen</location>
    </subcellularLocation>
</comment>
<accession>A0A5N6R2W8</accession>
<dbReference type="Gene3D" id="2.60.34.10">
    <property type="entry name" value="Substrate Binding Domain Of DNAk, Chain A, domain 1"/>
    <property type="match status" value="1"/>
</dbReference>
<proteinExistence type="inferred from homology"/>
<protein>
    <submittedName>
        <fullName evidence="5">Uncharacterized protein</fullName>
    </submittedName>
</protein>
<evidence type="ECO:0000256" key="2">
    <source>
        <dbReference type="ARBA" id="ARBA00007381"/>
    </source>
</evidence>
<evidence type="ECO:0000256" key="3">
    <source>
        <dbReference type="ARBA" id="ARBA00022741"/>
    </source>
</evidence>